<accession>B0E2R2</accession>
<keyword evidence="1" id="KW-0812">Transmembrane</keyword>
<dbReference type="GeneID" id="6086130"/>
<dbReference type="EMBL" id="DS547187">
    <property type="protein sequence ID" value="EDQ98866.1"/>
    <property type="molecule type" value="Genomic_DNA"/>
</dbReference>
<dbReference type="Proteomes" id="UP000001194">
    <property type="component" value="Unassembled WGS sequence"/>
</dbReference>
<dbReference type="HOGENOM" id="CLU_1835495_0_0_1"/>
<keyword evidence="1" id="KW-0472">Membrane</keyword>
<sequence>MKEWQYVMSILQLHFHKPIYSQEHYNYIHVRKVDYKFCSPKKLRSSLYPTFVFFWSPSVNLVVNSKLNFVVNFEVGSNTNFVVLLVYYEVNSNPNLSLVINTNPNSVVLSANFVIHAQLLLSLTVVVFSSLSVDFVFNLS</sequence>
<evidence type="ECO:0000313" key="3">
    <source>
        <dbReference type="Proteomes" id="UP000001194"/>
    </source>
</evidence>
<dbReference type="RefSeq" id="XP_001890476.1">
    <property type="nucleotide sequence ID" value="XM_001890441.1"/>
</dbReference>
<keyword evidence="3" id="KW-1185">Reference proteome</keyword>
<evidence type="ECO:0000256" key="1">
    <source>
        <dbReference type="SAM" id="Phobius"/>
    </source>
</evidence>
<dbReference type="KEGG" id="lbc:LACBIDRAFT_335584"/>
<dbReference type="AlphaFoldDB" id="B0E2R2"/>
<reference evidence="2 3" key="1">
    <citation type="journal article" date="2008" name="Nature">
        <title>The genome of Laccaria bicolor provides insights into mycorrhizal symbiosis.</title>
        <authorList>
            <person name="Martin F."/>
            <person name="Aerts A."/>
            <person name="Ahren D."/>
            <person name="Brun A."/>
            <person name="Danchin E.G.J."/>
            <person name="Duchaussoy F."/>
            <person name="Gibon J."/>
            <person name="Kohler A."/>
            <person name="Lindquist E."/>
            <person name="Pereda V."/>
            <person name="Salamov A."/>
            <person name="Shapiro H.J."/>
            <person name="Wuyts J."/>
            <person name="Blaudez D."/>
            <person name="Buee M."/>
            <person name="Brokstein P."/>
            <person name="Canbaeck B."/>
            <person name="Cohen D."/>
            <person name="Courty P.E."/>
            <person name="Coutinho P.M."/>
            <person name="Delaruelle C."/>
            <person name="Detter J.C."/>
            <person name="Deveau A."/>
            <person name="DiFazio S."/>
            <person name="Duplessis S."/>
            <person name="Fraissinet-Tachet L."/>
            <person name="Lucic E."/>
            <person name="Frey-Klett P."/>
            <person name="Fourrey C."/>
            <person name="Feussner I."/>
            <person name="Gay G."/>
            <person name="Grimwood J."/>
            <person name="Hoegger P.J."/>
            <person name="Jain P."/>
            <person name="Kilaru S."/>
            <person name="Labbe J."/>
            <person name="Lin Y.C."/>
            <person name="Legue V."/>
            <person name="Le Tacon F."/>
            <person name="Marmeisse R."/>
            <person name="Melayah D."/>
            <person name="Montanini B."/>
            <person name="Muratet M."/>
            <person name="Nehls U."/>
            <person name="Niculita-Hirzel H."/>
            <person name="Oudot-Le Secq M.P."/>
            <person name="Peter M."/>
            <person name="Quesneville H."/>
            <person name="Rajashekar B."/>
            <person name="Reich M."/>
            <person name="Rouhier N."/>
            <person name="Schmutz J."/>
            <person name="Yin T."/>
            <person name="Chalot M."/>
            <person name="Henrissat B."/>
            <person name="Kuees U."/>
            <person name="Lucas S."/>
            <person name="Van de Peer Y."/>
            <person name="Podila G.K."/>
            <person name="Polle A."/>
            <person name="Pukkila P.J."/>
            <person name="Richardson P.M."/>
            <person name="Rouze P."/>
            <person name="Sanders I.R."/>
            <person name="Stajich J.E."/>
            <person name="Tunlid A."/>
            <person name="Tuskan G."/>
            <person name="Grigoriev I.V."/>
        </authorList>
    </citation>
    <scope>NUCLEOTIDE SEQUENCE [LARGE SCALE GENOMIC DNA]</scope>
    <source>
        <strain evidence="3">S238N-H82 / ATCC MYA-4686</strain>
    </source>
</reference>
<protein>
    <submittedName>
        <fullName evidence="2">Predicted protein</fullName>
    </submittedName>
</protein>
<organism evidence="3">
    <name type="scientific">Laccaria bicolor (strain S238N-H82 / ATCC MYA-4686)</name>
    <name type="common">Bicoloured deceiver</name>
    <name type="synonym">Laccaria laccata var. bicolor</name>
    <dbReference type="NCBI Taxonomy" id="486041"/>
    <lineage>
        <taxon>Eukaryota</taxon>
        <taxon>Fungi</taxon>
        <taxon>Dikarya</taxon>
        <taxon>Basidiomycota</taxon>
        <taxon>Agaricomycotina</taxon>
        <taxon>Agaricomycetes</taxon>
        <taxon>Agaricomycetidae</taxon>
        <taxon>Agaricales</taxon>
        <taxon>Agaricineae</taxon>
        <taxon>Hydnangiaceae</taxon>
        <taxon>Laccaria</taxon>
    </lineage>
</organism>
<keyword evidence="1" id="KW-1133">Transmembrane helix</keyword>
<dbReference type="InParanoid" id="B0E2R2"/>
<proteinExistence type="predicted"/>
<name>B0E2R2_LACBS</name>
<evidence type="ECO:0000313" key="2">
    <source>
        <dbReference type="EMBL" id="EDQ98866.1"/>
    </source>
</evidence>
<feature type="transmembrane region" description="Helical" evidence="1">
    <location>
        <begin position="113"/>
        <end position="137"/>
    </location>
</feature>
<gene>
    <name evidence="2" type="ORF">LACBIDRAFT_335584</name>
</gene>